<keyword evidence="5 6" id="KW-0472">Membrane</keyword>
<reference evidence="8 9" key="1">
    <citation type="submission" date="2014-06" db="EMBL/GenBank/DDBJ databases">
        <title>The Whole Genome Sequence of Mycoplasma hyosynoviae strain ATCC 27095.</title>
        <authorList>
            <person name="Calcutt M.J."/>
            <person name="Foecking M.F."/>
        </authorList>
    </citation>
    <scope>NUCLEOTIDE SEQUENCE [LARGE SCALE GENOMIC DNA]</scope>
    <source>
        <strain evidence="8 9">M60</strain>
    </source>
</reference>
<comment type="subcellular location">
    <subcellularLocation>
        <location evidence="1">Cell membrane</location>
        <topology evidence="1">Multi-pass membrane protein</topology>
    </subcellularLocation>
</comment>
<proteinExistence type="predicted"/>
<name>A0A4P1QFP0_9BACT</name>
<dbReference type="NCBIfam" id="NF045979">
    <property type="entry name" value="ComEC_MAG0480"/>
    <property type="match status" value="1"/>
</dbReference>
<dbReference type="AlphaFoldDB" id="A0A4P1QFP0"/>
<feature type="transmembrane region" description="Helical" evidence="6">
    <location>
        <begin position="180"/>
        <end position="202"/>
    </location>
</feature>
<gene>
    <name evidence="8" type="ORF">MHSN_00120</name>
</gene>
<keyword evidence="3 6" id="KW-0812">Transmembrane</keyword>
<evidence type="ECO:0000256" key="2">
    <source>
        <dbReference type="ARBA" id="ARBA00022475"/>
    </source>
</evidence>
<dbReference type="EMBL" id="CP008748">
    <property type="protein sequence ID" value="ASI53636.1"/>
    <property type="molecule type" value="Genomic_DNA"/>
</dbReference>
<dbReference type="InterPro" id="IPR052159">
    <property type="entry name" value="Competence_DNA_uptake"/>
</dbReference>
<feature type="transmembrane region" description="Helical" evidence="6">
    <location>
        <begin position="332"/>
        <end position="353"/>
    </location>
</feature>
<feature type="transmembrane region" description="Helical" evidence="6">
    <location>
        <begin position="262"/>
        <end position="292"/>
    </location>
</feature>
<feature type="domain" description="ComEC/Rec2-related protein" evidence="7">
    <location>
        <begin position="168"/>
        <end position="379"/>
    </location>
</feature>
<feature type="transmembrane region" description="Helical" evidence="6">
    <location>
        <begin position="6"/>
        <end position="28"/>
    </location>
</feature>
<feature type="transmembrane region" description="Helical" evidence="6">
    <location>
        <begin position="35"/>
        <end position="58"/>
    </location>
</feature>
<dbReference type="GO" id="GO:0005886">
    <property type="term" value="C:plasma membrane"/>
    <property type="evidence" value="ECO:0007669"/>
    <property type="project" value="UniProtKB-SubCell"/>
</dbReference>
<accession>A0A4P1QFP0</accession>
<organism evidence="8 9">
    <name type="scientific">Metamycoplasma hyosynoviae</name>
    <dbReference type="NCBI Taxonomy" id="29559"/>
    <lineage>
        <taxon>Bacteria</taxon>
        <taxon>Bacillati</taxon>
        <taxon>Mycoplasmatota</taxon>
        <taxon>Mycoplasmoidales</taxon>
        <taxon>Metamycoplasmataceae</taxon>
        <taxon>Metamycoplasma</taxon>
    </lineage>
</organism>
<evidence type="ECO:0000256" key="4">
    <source>
        <dbReference type="ARBA" id="ARBA00022989"/>
    </source>
</evidence>
<dbReference type="InterPro" id="IPR004477">
    <property type="entry name" value="ComEC_N"/>
</dbReference>
<feature type="transmembrane region" description="Helical" evidence="6">
    <location>
        <begin position="304"/>
        <end position="326"/>
    </location>
</feature>
<evidence type="ECO:0000256" key="3">
    <source>
        <dbReference type="ARBA" id="ARBA00022692"/>
    </source>
</evidence>
<evidence type="ECO:0000256" key="6">
    <source>
        <dbReference type="SAM" id="Phobius"/>
    </source>
</evidence>
<dbReference type="NCBIfam" id="TIGR00360">
    <property type="entry name" value="ComEC_N-term"/>
    <property type="match status" value="1"/>
</dbReference>
<dbReference type="KEGG" id="mhyv:MHSN_00120"/>
<evidence type="ECO:0000313" key="8">
    <source>
        <dbReference type="EMBL" id="ASI53636.1"/>
    </source>
</evidence>
<keyword evidence="4 6" id="KW-1133">Transmembrane helix</keyword>
<dbReference type="PANTHER" id="PTHR30619:SF7">
    <property type="entry name" value="BETA-LACTAMASE DOMAIN PROTEIN"/>
    <property type="match status" value="1"/>
</dbReference>
<sequence length="430" mass="50692">MLALSLFLIVIRETTVIFSITFLIILLLNIFNYKVILLGISLFTILFLSWNITFWILAGHQNLKIGGDFEIVKVYSHSFIIKYNSINVLIKMFKHHYKVGNIIYVSGKISMIEKITSFNKSVNVFLEIHKPFIKFISNNENTNYFHTRPFPSNIFLNLILFSKKIPESKEVNELLNQLNISHFFVISGFHFSILFFILNFMFKKIKFTKNISKAITLSLLFVYLMILKFQISAARSFFYIFLVIVNERFFNKKFQSHSILIFIAYIFLMFNPLLLFNYSFIFSFTITLCVLLVNDLISKKKIHFFWKSLIILFSIYASSFLISLTISKEISAFGFLYQLIFTPIFYISYFLGITMFWSGEVIRQYFVFLLEFLKLLNSFNVLIKITADLSDLVIVLHLVFVVTFELSKKIKRYQIYQRNPFQLASLCQVQ</sequence>
<dbReference type="PANTHER" id="PTHR30619">
    <property type="entry name" value="DNA INTERNALIZATION/COMPETENCE PROTEIN COMEC/REC2"/>
    <property type="match status" value="1"/>
</dbReference>
<evidence type="ECO:0000259" key="7">
    <source>
        <dbReference type="Pfam" id="PF03772"/>
    </source>
</evidence>
<feature type="transmembrane region" description="Helical" evidence="6">
    <location>
        <begin position="214"/>
        <end position="242"/>
    </location>
</feature>
<dbReference type="Proteomes" id="UP000264882">
    <property type="component" value="Chromosome"/>
</dbReference>
<evidence type="ECO:0000313" key="9">
    <source>
        <dbReference type="Proteomes" id="UP000264882"/>
    </source>
</evidence>
<keyword evidence="9" id="KW-1185">Reference proteome</keyword>
<dbReference type="Pfam" id="PF03772">
    <property type="entry name" value="Competence"/>
    <property type="match status" value="1"/>
</dbReference>
<keyword evidence="2" id="KW-1003">Cell membrane</keyword>
<protein>
    <recommendedName>
        <fullName evidence="7">ComEC/Rec2-related protein domain-containing protein</fullName>
    </recommendedName>
</protein>
<evidence type="ECO:0000256" key="5">
    <source>
        <dbReference type="ARBA" id="ARBA00023136"/>
    </source>
</evidence>
<evidence type="ECO:0000256" key="1">
    <source>
        <dbReference type="ARBA" id="ARBA00004651"/>
    </source>
</evidence>